<dbReference type="CDD" id="cd00565">
    <property type="entry name" value="Ubl_ThiS"/>
    <property type="match status" value="1"/>
</dbReference>
<proteinExistence type="predicted"/>
<protein>
    <submittedName>
        <fullName evidence="1">Sulfur carrier protein ThiS</fullName>
    </submittedName>
</protein>
<dbReference type="OrthoDB" id="163636at2"/>
<dbReference type="AlphaFoldDB" id="A0A418Q7S6"/>
<accession>A0A418Q7S6</accession>
<dbReference type="PANTHER" id="PTHR34472">
    <property type="entry name" value="SULFUR CARRIER PROTEIN THIS"/>
    <property type="match status" value="1"/>
</dbReference>
<evidence type="ECO:0000313" key="2">
    <source>
        <dbReference type="Proteomes" id="UP000285278"/>
    </source>
</evidence>
<keyword evidence="2" id="KW-1185">Reference proteome</keyword>
<dbReference type="InterPro" id="IPR003749">
    <property type="entry name" value="ThiS/MoaD-like"/>
</dbReference>
<dbReference type="Proteomes" id="UP000285278">
    <property type="component" value="Unassembled WGS sequence"/>
</dbReference>
<evidence type="ECO:0000313" key="1">
    <source>
        <dbReference type="EMBL" id="RIX35354.1"/>
    </source>
</evidence>
<sequence length="67" mass="6747">MKYTLNGEPRTAAGSVTVADVLEEHTGDAAPKGVAVAVNGEVVPASDWSRVIAEGDGLDILIAVQGG</sequence>
<comment type="caution">
    <text evidence="1">The sequence shown here is derived from an EMBL/GenBank/DDBJ whole genome shotgun (WGS) entry which is preliminary data.</text>
</comment>
<dbReference type="NCBIfam" id="TIGR01683">
    <property type="entry name" value="thiS"/>
    <property type="match status" value="1"/>
</dbReference>
<dbReference type="Pfam" id="PF02597">
    <property type="entry name" value="ThiS"/>
    <property type="match status" value="1"/>
</dbReference>
<dbReference type="RefSeq" id="WP_119664670.1">
    <property type="nucleotide sequence ID" value="NZ_QXJK01000004.1"/>
</dbReference>
<dbReference type="SUPFAM" id="SSF54285">
    <property type="entry name" value="MoaD/ThiS"/>
    <property type="match status" value="1"/>
</dbReference>
<dbReference type="InterPro" id="IPR016155">
    <property type="entry name" value="Mopterin_synth/thiamin_S_b"/>
</dbReference>
<reference evidence="1 2" key="1">
    <citation type="submission" date="2018-09" db="EMBL/GenBank/DDBJ databases">
        <title>Optimization and identification of Corynebacterium falsenii FN1-14 from fish paste.</title>
        <authorList>
            <person name="Daroonpunt R."/>
            <person name="Tanasupawat S."/>
        </authorList>
    </citation>
    <scope>NUCLEOTIDE SEQUENCE [LARGE SCALE GENOMIC DNA]</scope>
    <source>
        <strain evidence="1 2">FN1-14</strain>
    </source>
</reference>
<dbReference type="EMBL" id="QXJK01000004">
    <property type="protein sequence ID" value="RIX35354.1"/>
    <property type="molecule type" value="Genomic_DNA"/>
</dbReference>
<dbReference type="PANTHER" id="PTHR34472:SF1">
    <property type="entry name" value="SULFUR CARRIER PROTEIN THIS"/>
    <property type="match status" value="1"/>
</dbReference>
<dbReference type="InterPro" id="IPR012675">
    <property type="entry name" value="Beta-grasp_dom_sf"/>
</dbReference>
<gene>
    <name evidence="1" type="primary">thiS</name>
    <name evidence="1" type="ORF">D3M95_05725</name>
</gene>
<dbReference type="STRING" id="1451189.CFAL_04885"/>
<dbReference type="InterPro" id="IPR010035">
    <property type="entry name" value="Thi_S"/>
</dbReference>
<organism evidence="1 2">
    <name type="scientific">Corynebacterium falsenii</name>
    <dbReference type="NCBI Taxonomy" id="108486"/>
    <lineage>
        <taxon>Bacteria</taxon>
        <taxon>Bacillati</taxon>
        <taxon>Actinomycetota</taxon>
        <taxon>Actinomycetes</taxon>
        <taxon>Mycobacteriales</taxon>
        <taxon>Corynebacteriaceae</taxon>
        <taxon>Corynebacterium</taxon>
    </lineage>
</organism>
<name>A0A418Q7S6_9CORY</name>
<dbReference type="Gene3D" id="3.10.20.30">
    <property type="match status" value="1"/>
</dbReference>